<evidence type="ECO:0000313" key="2">
    <source>
        <dbReference type="Proteomes" id="UP000789702"/>
    </source>
</evidence>
<proteinExistence type="predicted"/>
<name>A0ACA9PXN1_9GLOM</name>
<accession>A0ACA9PXN1</accession>
<dbReference type="Proteomes" id="UP000789702">
    <property type="component" value="Unassembled WGS sequence"/>
</dbReference>
<evidence type="ECO:0000313" key="1">
    <source>
        <dbReference type="EMBL" id="CAG8725355.1"/>
    </source>
</evidence>
<gene>
    <name evidence="1" type="ORF">DHETER_LOCUS13090</name>
</gene>
<feature type="non-terminal residue" evidence="1">
    <location>
        <position position="1"/>
    </location>
</feature>
<keyword evidence="2" id="KW-1185">Reference proteome</keyword>
<protein>
    <submittedName>
        <fullName evidence="1">2966_t:CDS:1</fullName>
    </submittedName>
</protein>
<reference evidence="1" key="1">
    <citation type="submission" date="2021-06" db="EMBL/GenBank/DDBJ databases">
        <authorList>
            <person name="Kallberg Y."/>
            <person name="Tangrot J."/>
            <person name="Rosling A."/>
        </authorList>
    </citation>
    <scope>NUCLEOTIDE SEQUENCE</scope>
    <source>
        <strain evidence="1">IL203A</strain>
    </source>
</reference>
<dbReference type="EMBL" id="CAJVPU010034470">
    <property type="protein sequence ID" value="CAG8725355.1"/>
    <property type="molecule type" value="Genomic_DNA"/>
</dbReference>
<organism evidence="1 2">
    <name type="scientific">Dentiscutata heterogama</name>
    <dbReference type="NCBI Taxonomy" id="1316150"/>
    <lineage>
        <taxon>Eukaryota</taxon>
        <taxon>Fungi</taxon>
        <taxon>Fungi incertae sedis</taxon>
        <taxon>Mucoromycota</taxon>
        <taxon>Glomeromycotina</taxon>
        <taxon>Glomeromycetes</taxon>
        <taxon>Diversisporales</taxon>
        <taxon>Gigasporaceae</taxon>
        <taxon>Dentiscutata</taxon>
    </lineage>
</organism>
<sequence length="102" mass="11867">QHRMFQLLRVPREFIGAATHNHRRTTFRLYLMLSKWCNKNAPHLRFGELLSTCLMEQCTQVESMNETFYSFILIQGEEDSLIGCNIDGVEVDMDLDSGGSWH</sequence>
<feature type="non-terminal residue" evidence="1">
    <location>
        <position position="102"/>
    </location>
</feature>
<comment type="caution">
    <text evidence="1">The sequence shown here is derived from an EMBL/GenBank/DDBJ whole genome shotgun (WGS) entry which is preliminary data.</text>
</comment>